<keyword evidence="2" id="KW-1185">Reference proteome</keyword>
<evidence type="ECO:0000313" key="2">
    <source>
        <dbReference type="Proteomes" id="UP000005262"/>
    </source>
</evidence>
<dbReference type="HOGENOM" id="CLU_3024711_0_0_9"/>
<proteinExistence type="predicted"/>
<dbReference type="KEGG" id="dmi:Desmer_4476"/>
<gene>
    <name evidence="1" type="ordered locus">Desmer_4476</name>
</gene>
<reference evidence="2" key="2">
    <citation type="submission" date="2012-08" db="EMBL/GenBank/DDBJ databases">
        <title>Finished genome of Desulfosporosinus meridiei DSM 13257.</title>
        <authorList>
            <person name="Huntemann M."/>
            <person name="Wei C.-L."/>
            <person name="Han J."/>
            <person name="Detter J.C."/>
            <person name="Han C."/>
            <person name="Davenport K."/>
            <person name="Daligault H."/>
            <person name="Erkkila T."/>
            <person name="Gu W."/>
            <person name="Munk A.C.C."/>
            <person name="Teshima H."/>
            <person name="Xu Y."/>
            <person name="Chain P."/>
            <person name="Tapia R."/>
            <person name="Chen A."/>
            <person name="Krypides N."/>
            <person name="Mavromatis K."/>
            <person name="Markowitz V."/>
            <person name="Szeto E."/>
            <person name="Ivanova N."/>
            <person name="Mikhailova N."/>
            <person name="Ovchinnikova G."/>
            <person name="Pagani I."/>
            <person name="Pati A."/>
            <person name="Goodwin L."/>
            <person name="Peters L."/>
            <person name="Pitluck S."/>
            <person name="Woyke T."/>
            <person name="Pester M."/>
            <person name="Spring S."/>
            <person name="Ollivier B."/>
            <person name="Rattei T."/>
            <person name="Klenk H.-P."/>
            <person name="Wagner M."/>
            <person name="Loy A."/>
        </authorList>
    </citation>
    <scope>NUCLEOTIDE SEQUENCE [LARGE SCALE GENOMIC DNA]</scope>
    <source>
        <strain evidence="2">ATCC BAA-275 / DSM 13257 / NCIMB 13706 / S10</strain>
    </source>
</reference>
<dbReference type="AlphaFoldDB" id="J7IWU8"/>
<sequence length="55" mass="6567">MRHLLWGLFARKRKICMDCRHTTYRPVKIHLRIGLADCWKEEHCPDCGSMLLVEV</sequence>
<reference evidence="1 2" key="1">
    <citation type="journal article" date="2012" name="J. Bacteriol.">
        <title>Complete genome sequences of Desulfosporosinus orientis DSM765T, Desulfosporosinus youngiae DSM17734T, Desulfosporosinus meridiei DSM13257T, and Desulfosporosinus acidiphilus DSM22704T.</title>
        <authorList>
            <person name="Pester M."/>
            <person name="Brambilla E."/>
            <person name="Alazard D."/>
            <person name="Rattei T."/>
            <person name="Weinmaier T."/>
            <person name="Han J."/>
            <person name="Lucas S."/>
            <person name="Lapidus A."/>
            <person name="Cheng J.F."/>
            <person name="Goodwin L."/>
            <person name="Pitluck S."/>
            <person name="Peters L."/>
            <person name="Ovchinnikova G."/>
            <person name="Teshima H."/>
            <person name="Detter J.C."/>
            <person name="Han C.S."/>
            <person name="Tapia R."/>
            <person name="Land M.L."/>
            <person name="Hauser L."/>
            <person name="Kyrpides N.C."/>
            <person name="Ivanova N.N."/>
            <person name="Pagani I."/>
            <person name="Huntmann M."/>
            <person name="Wei C.L."/>
            <person name="Davenport K.W."/>
            <person name="Daligault H."/>
            <person name="Chain P.S."/>
            <person name="Chen A."/>
            <person name="Mavromatis K."/>
            <person name="Markowitz V."/>
            <person name="Szeto E."/>
            <person name="Mikhailova N."/>
            <person name="Pati A."/>
            <person name="Wagner M."/>
            <person name="Woyke T."/>
            <person name="Ollivier B."/>
            <person name="Klenk H.P."/>
            <person name="Spring S."/>
            <person name="Loy A."/>
        </authorList>
    </citation>
    <scope>NUCLEOTIDE SEQUENCE [LARGE SCALE GENOMIC DNA]</scope>
    <source>
        <strain evidence="2">ATCC BAA-275 / DSM 13257 / NCIMB 13706 / S10</strain>
    </source>
</reference>
<accession>J7IWU8</accession>
<dbReference type="STRING" id="768704.Desmer_4476"/>
<dbReference type="RefSeq" id="WP_014905188.1">
    <property type="nucleotide sequence ID" value="NC_018515.1"/>
</dbReference>
<name>J7IWU8_DESMD</name>
<organism evidence="1 2">
    <name type="scientific">Desulfosporosinus meridiei (strain ATCC BAA-275 / DSM 13257 / KCTC 12902 / NCIMB 13706 / S10)</name>
    <dbReference type="NCBI Taxonomy" id="768704"/>
    <lineage>
        <taxon>Bacteria</taxon>
        <taxon>Bacillati</taxon>
        <taxon>Bacillota</taxon>
        <taxon>Clostridia</taxon>
        <taxon>Eubacteriales</taxon>
        <taxon>Desulfitobacteriaceae</taxon>
        <taxon>Desulfosporosinus</taxon>
    </lineage>
</organism>
<dbReference type="Proteomes" id="UP000005262">
    <property type="component" value="Chromosome"/>
</dbReference>
<evidence type="ECO:0000313" key="1">
    <source>
        <dbReference type="EMBL" id="AFQ46282.1"/>
    </source>
</evidence>
<protein>
    <submittedName>
        <fullName evidence="1">Uncharacterized protein</fullName>
    </submittedName>
</protein>
<dbReference type="EMBL" id="CP003629">
    <property type="protein sequence ID" value="AFQ46282.1"/>
    <property type="molecule type" value="Genomic_DNA"/>
</dbReference>